<proteinExistence type="inferred from homology"/>
<dbReference type="AlphaFoldDB" id="A0A142B741"/>
<feature type="binding site" evidence="6">
    <location>
        <position position="23"/>
    </location>
    <ligand>
        <name>Mn(2+)</name>
        <dbReference type="ChEBI" id="CHEBI:29035"/>
        <label>1</label>
    </ligand>
</feature>
<comment type="catalytic activity">
    <reaction evidence="6">
        <text>2-deoxy-alpha-D-ribose 1-phosphate = 2-deoxy-D-ribose 5-phosphate</text>
        <dbReference type="Rhea" id="RHEA:27658"/>
        <dbReference type="ChEBI" id="CHEBI:57259"/>
        <dbReference type="ChEBI" id="CHEBI:62877"/>
        <dbReference type="EC" id="5.4.2.7"/>
    </reaction>
</comment>
<dbReference type="HAMAP" id="MF_00740">
    <property type="entry name" value="Phosphopentomut"/>
    <property type="match status" value="1"/>
</dbReference>
<keyword evidence="3 6" id="KW-0479">Metal-binding</keyword>
<dbReference type="EC" id="5.4.2.7" evidence="6 7"/>
<dbReference type="FunFam" id="3.30.70.1250:FF:000001">
    <property type="entry name" value="Phosphopentomutase"/>
    <property type="match status" value="1"/>
</dbReference>
<dbReference type="CDD" id="cd16009">
    <property type="entry name" value="PPM"/>
    <property type="match status" value="1"/>
</dbReference>
<dbReference type="Gene3D" id="3.40.720.10">
    <property type="entry name" value="Alkaline Phosphatase, subunit A"/>
    <property type="match status" value="1"/>
</dbReference>
<dbReference type="PANTHER" id="PTHR21110:SF0">
    <property type="entry name" value="PHOSPHOPENTOMUTASE"/>
    <property type="match status" value="1"/>
</dbReference>
<dbReference type="PATRIC" id="fig|570277.3.peg.316"/>
<evidence type="ECO:0000313" key="9">
    <source>
        <dbReference type="EMBL" id="AMO54567.1"/>
    </source>
</evidence>
<dbReference type="NCBIfam" id="TIGR01696">
    <property type="entry name" value="deoB"/>
    <property type="match status" value="1"/>
</dbReference>
<dbReference type="GO" id="GO:0043094">
    <property type="term" value="P:metabolic compound salvage"/>
    <property type="evidence" value="ECO:0007669"/>
    <property type="project" value="UniProtKB-UniRule"/>
</dbReference>
<dbReference type="SUPFAM" id="SSF143856">
    <property type="entry name" value="DeoB insert domain-like"/>
    <property type="match status" value="1"/>
</dbReference>
<evidence type="ECO:0000259" key="8">
    <source>
        <dbReference type="Pfam" id="PF01676"/>
    </source>
</evidence>
<organism evidence="9 10">
    <name type="scientific">Endozoicomonas montiporae CL-33</name>
    <dbReference type="NCBI Taxonomy" id="570277"/>
    <lineage>
        <taxon>Bacteria</taxon>
        <taxon>Pseudomonadati</taxon>
        <taxon>Pseudomonadota</taxon>
        <taxon>Gammaproteobacteria</taxon>
        <taxon>Oceanospirillales</taxon>
        <taxon>Endozoicomonadaceae</taxon>
        <taxon>Endozoicomonas</taxon>
    </lineage>
</organism>
<evidence type="ECO:0000256" key="2">
    <source>
        <dbReference type="ARBA" id="ARBA00022490"/>
    </source>
</evidence>
<comment type="function">
    <text evidence="6">Isomerase that catalyzes the conversion of deoxy-ribose 1-phosphate (dRib-1-P) and ribose 1-phosphate (Rib-1-P) to deoxy-ribose 5-phosphate (dRib-5-P) and ribose 5-phosphate (Rib-5-P), respectively.</text>
</comment>
<dbReference type="InterPro" id="IPR010045">
    <property type="entry name" value="DeoB"/>
</dbReference>
<evidence type="ECO:0000256" key="3">
    <source>
        <dbReference type="ARBA" id="ARBA00022723"/>
    </source>
</evidence>
<keyword evidence="4 6" id="KW-0464">Manganese</keyword>
<dbReference type="GO" id="GO:0030145">
    <property type="term" value="F:manganese ion binding"/>
    <property type="evidence" value="ECO:0007669"/>
    <property type="project" value="UniProtKB-UniRule"/>
</dbReference>
<reference evidence="9 10" key="1">
    <citation type="journal article" date="2016" name="Front. Microbiol.">
        <title>Genomic Insight into the Host-Endosymbiont Relationship of Endozoicomonas montiporae CL-33(T) with its Coral Host.</title>
        <authorList>
            <person name="Ding J.-Y."/>
            <person name="Shiu J.-H."/>
            <person name="Chen W.-M."/>
            <person name="Chiang Y.-R."/>
            <person name="Tang S.-L."/>
        </authorList>
    </citation>
    <scope>NUCLEOTIDE SEQUENCE [LARGE SCALE GENOMIC DNA]</scope>
    <source>
        <strain evidence="9 10">CL-33</strain>
    </source>
</reference>
<dbReference type="GO" id="GO:0008973">
    <property type="term" value="F:phosphopentomutase activity"/>
    <property type="evidence" value="ECO:0007669"/>
    <property type="project" value="UniProtKB-UniRule"/>
</dbReference>
<dbReference type="InterPro" id="IPR006124">
    <property type="entry name" value="Metalloenzyme"/>
</dbReference>
<comment type="catalytic activity">
    <reaction evidence="6">
        <text>alpha-D-ribose 1-phosphate = D-ribose 5-phosphate</text>
        <dbReference type="Rhea" id="RHEA:18793"/>
        <dbReference type="ChEBI" id="CHEBI:57720"/>
        <dbReference type="ChEBI" id="CHEBI:78346"/>
        <dbReference type="EC" id="5.4.2.7"/>
    </reaction>
</comment>
<comment type="cofactor">
    <cofactor evidence="6">
        <name>Mn(2+)</name>
        <dbReference type="ChEBI" id="CHEBI:29035"/>
    </cofactor>
    <text evidence="6">Binds 2 manganese ions.</text>
</comment>
<evidence type="ECO:0000256" key="5">
    <source>
        <dbReference type="ARBA" id="ARBA00023235"/>
    </source>
</evidence>
<dbReference type="NCBIfam" id="NF003766">
    <property type="entry name" value="PRK05362.1"/>
    <property type="match status" value="1"/>
</dbReference>
<dbReference type="PANTHER" id="PTHR21110">
    <property type="entry name" value="PHOSPHOPENTOMUTASE"/>
    <property type="match status" value="1"/>
</dbReference>
<dbReference type="GO" id="GO:0006018">
    <property type="term" value="P:2-deoxyribose 1-phosphate catabolic process"/>
    <property type="evidence" value="ECO:0007669"/>
    <property type="project" value="UniProtKB-UniRule"/>
</dbReference>
<dbReference type="GO" id="GO:0009117">
    <property type="term" value="P:nucleotide metabolic process"/>
    <property type="evidence" value="ECO:0007669"/>
    <property type="project" value="UniProtKB-UniRule"/>
</dbReference>
<accession>A0A142B741</accession>
<dbReference type="InterPro" id="IPR017850">
    <property type="entry name" value="Alkaline_phosphatase_core_sf"/>
</dbReference>
<dbReference type="GO" id="GO:0006015">
    <property type="term" value="P:5-phosphoribose 1-diphosphate biosynthetic process"/>
    <property type="evidence" value="ECO:0007669"/>
    <property type="project" value="UniProtKB-UniPathway"/>
</dbReference>
<dbReference type="GO" id="GO:0000287">
    <property type="term" value="F:magnesium ion binding"/>
    <property type="evidence" value="ECO:0007669"/>
    <property type="project" value="UniProtKB-UniRule"/>
</dbReference>
<evidence type="ECO:0000256" key="6">
    <source>
        <dbReference type="HAMAP-Rule" id="MF_00740"/>
    </source>
</evidence>
<evidence type="ECO:0000256" key="4">
    <source>
        <dbReference type="ARBA" id="ARBA00023211"/>
    </source>
</evidence>
<name>A0A142B741_9GAMM</name>
<dbReference type="KEGG" id="emp:EZMO1_0303"/>
<comment type="subcellular location">
    <subcellularLocation>
        <location evidence="6">Cytoplasm</location>
    </subcellularLocation>
</comment>
<dbReference type="EMBL" id="CP013251">
    <property type="protein sequence ID" value="AMO54567.1"/>
    <property type="molecule type" value="Genomic_DNA"/>
</dbReference>
<dbReference type="GO" id="GO:0005829">
    <property type="term" value="C:cytosol"/>
    <property type="evidence" value="ECO:0007669"/>
    <property type="project" value="TreeGrafter"/>
</dbReference>
<feature type="binding site" evidence="6">
    <location>
        <position position="357"/>
    </location>
    <ligand>
        <name>Mn(2+)</name>
        <dbReference type="ChEBI" id="CHEBI:29035"/>
        <label>1</label>
    </ligand>
</feature>
<dbReference type="UniPathway" id="UPA00087">
    <property type="reaction ID" value="UER00173"/>
</dbReference>
<dbReference type="STRING" id="570277.EZMO1_0303"/>
<evidence type="ECO:0000256" key="1">
    <source>
        <dbReference type="ARBA" id="ARBA00010373"/>
    </source>
</evidence>
<dbReference type="InterPro" id="IPR024052">
    <property type="entry name" value="Phosphopentomutase_DeoB_cap_sf"/>
</dbReference>
<comment type="pathway">
    <text evidence="6">Carbohydrate degradation; 2-deoxy-D-ribose 1-phosphate degradation; D-glyceraldehyde 3-phosphate and acetaldehyde from 2-deoxy-alpha-D-ribose 1-phosphate: step 1/2.</text>
</comment>
<dbReference type="PIRSF" id="PIRSF001491">
    <property type="entry name" value="Ppentomutase"/>
    <property type="match status" value="1"/>
</dbReference>
<dbReference type="Pfam" id="PF01676">
    <property type="entry name" value="Metalloenzyme"/>
    <property type="match status" value="1"/>
</dbReference>
<feature type="binding site" evidence="6">
    <location>
        <position position="358"/>
    </location>
    <ligand>
        <name>Mn(2+)</name>
        <dbReference type="ChEBI" id="CHEBI:29035"/>
        <label>1</label>
    </ligand>
</feature>
<dbReference type="SUPFAM" id="SSF53649">
    <property type="entry name" value="Alkaline phosphatase-like"/>
    <property type="match status" value="1"/>
</dbReference>
<keyword evidence="5 6" id="KW-0413">Isomerase</keyword>
<protein>
    <recommendedName>
        <fullName evidence="6 7">Phosphopentomutase</fullName>
        <ecNumber evidence="6 7">5.4.2.7</ecNumber>
    </recommendedName>
    <alternativeName>
        <fullName evidence="6">Phosphodeoxyribomutase</fullName>
    </alternativeName>
</protein>
<sequence>MSDYESQKLQVSQMKRAIVLVMDSFGIGATEDADKFGDKGSNTIGHIARACAEGKADIGRQGPLSLPVLSSLGLVHAAQESAGEFPAGMATDAEIVGAYGHAKELSSGKDTPSGHWEMMGVPVLFEWGYFKELENSFPTKLLDEIMAKSDIPGFLGNCHSSGTVILEQLGEEHMQSGKPIFYTSADSVFQIACHEETFGLERLYKLCELVREILEPYNIGRVIARPFIGDDAGDFQRTGNRRDYSVLPPSPTLLDKLAGKGGEVVSVGKIADIFAHQGITTKLKANGIAGLFETTMQAFESAGDQSLIFTNFVDFDSSFGHRRDVAGYAAALEELDAMLPRLLKEMEGDDLLIITADHGCDPTWVGTDHTREHIPVLVFGRKIRPGSLGRRQTFADIGQSLASYFGLEPMEYGTSFLNELKR</sequence>
<comment type="similarity">
    <text evidence="1 6">Belongs to the phosphopentomutase family.</text>
</comment>
<dbReference type="Proteomes" id="UP000071065">
    <property type="component" value="Chromosome"/>
</dbReference>
<feature type="binding site" evidence="6">
    <location>
        <position position="369"/>
    </location>
    <ligand>
        <name>Mn(2+)</name>
        <dbReference type="ChEBI" id="CHEBI:29035"/>
        <label>2</label>
    </ligand>
</feature>
<gene>
    <name evidence="6 9" type="primary">deoB</name>
    <name evidence="9" type="ORF">EZMO1_0303</name>
</gene>
<dbReference type="Gene3D" id="3.30.70.1250">
    <property type="entry name" value="Phosphopentomutase"/>
    <property type="match status" value="1"/>
</dbReference>
<feature type="binding site" evidence="6">
    <location>
        <position position="321"/>
    </location>
    <ligand>
        <name>Mn(2+)</name>
        <dbReference type="ChEBI" id="CHEBI:29035"/>
        <label>2</label>
    </ligand>
</feature>
<feature type="binding site" evidence="6">
    <location>
        <position position="316"/>
    </location>
    <ligand>
        <name>Mn(2+)</name>
        <dbReference type="ChEBI" id="CHEBI:29035"/>
        <label>2</label>
    </ligand>
</feature>
<evidence type="ECO:0000256" key="7">
    <source>
        <dbReference type="NCBIfam" id="TIGR01696"/>
    </source>
</evidence>
<keyword evidence="2 6" id="KW-0963">Cytoplasm</keyword>
<feature type="domain" description="Metalloenzyme" evidence="8">
    <location>
        <begin position="15"/>
        <end position="408"/>
    </location>
</feature>
<evidence type="ECO:0000313" key="10">
    <source>
        <dbReference type="Proteomes" id="UP000071065"/>
    </source>
</evidence>